<dbReference type="RefSeq" id="WP_386127270.1">
    <property type="nucleotide sequence ID" value="NZ_JBHTJL010000003.1"/>
</dbReference>
<gene>
    <name evidence="1" type="ORF">ACFQ1Q_01555</name>
</gene>
<comment type="caution">
    <text evidence="1">The sequence shown here is derived from an EMBL/GenBank/DDBJ whole genome shotgun (WGS) entry which is preliminary data.</text>
</comment>
<name>A0ABW3N5U7_9FLAO</name>
<protein>
    <submittedName>
        <fullName evidence="1">Uncharacterized protein</fullName>
    </submittedName>
</protein>
<sequence length="104" mass="11987">MSLETKENTLVKTKQEVQLVEGQFSCSEASHVINELINEKINFHKLQRLSLCEGNENADTHYATNRIAELENEKLIAKSYIDKARKEGYDVFIDGVLEIRFVKK</sequence>
<dbReference type="EMBL" id="JBHTJL010000003">
    <property type="protein sequence ID" value="MFD1061915.1"/>
    <property type="molecule type" value="Genomic_DNA"/>
</dbReference>
<keyword evidence="2" id="KW-1185">Reference proteome</keyword>
<evidence type="ECO:0000313" key="2">
    <source>
        <dbReference type="Proteomes" id="UP001597013"/>
    </source>
</evidence>
<proteinExistence type="predicted"/>
<reference evidence="2" key="1">
    <citation type="journal article" date="2019" name="Int. J. Syst. Evol. Microbiol.">
        <title>The Global Catalogue of Microorganisms (GCM) 10K type strain sequencing project: providing services to taxonomists for standard genome sequencing and annotation.</title>
        <authorList>
            <consortium name="The Broad Institute Genomics Platform"/>
            <consortium name="The Broad Institute Genome Sequencing Center for Infectious Disease"/>
            <person name="Wu L."/>
            <person name="Ma J."/>
        </authorList>
    </citation>
    <scope>NUCLEOTIDE SEQUENCE [LARGE SCALE GENOMIC DNA]</scope>
    <source>
        <strain evidence="2">CCUG 62215</strain>
    </source>
</reference>
<accession>A0ABW3N5U7</accession>
<dbReference type="Proteomes" id="UP001597013">
    <property type="component" value="Unassembled WGS sequence"/>
</dbReference>
<organism evidence="1 2">
    <name type="scientific">Winogradskyella litorisediminis</name>
    <dbReference type="NCBI Taxonomy" id="1156618"/>
    <lineage>
        <taxon>Bacteria</taxon>
        <taxon>Pseudomonadati</taxon>
        <taxon>Bacteroidota</taxon>
        <taxon>Flavobacteriia</taxon>
        <taxon>Flavobacteriales</taxon>
        <taxon>Flavobacteriaceae</taxon>
        <taxon>Winogradskyella</taxon>
    </lineage>
</organism>
<evidence type="ECO:0000313" key="1">
    <source>
        <dbReference type="EMBL" id="MFD1061915.1"/>
    </source>
</evidence>